<feature type="domain" description="CopC" evidence="6">
    <location>
        <begin position="23"/>
        <end position="118"/>
    </location>
</feature>
<evidence type="ECO:0000256" key="1">
    <source>
        <dbReference type="ARBA" id="ARBA00004196"/>
    </source>
</evidence>
<organism evidence="7 8">
    <name type="scientific">Acidisoma cellulosilyticum</name>
    <dbReference type="NCBI Taxonomy" id="2802395"/>
    <lineage>
        <taxon>Bacteria</taxon>
        <taxon>Pseudomonadati</taxon>
        <taxon>Pseudomonadota</taxon>
        <taxon>Alphaproteobacteria</taxon>
        <taxon>Acetobacterales</taxon>
        <taxon>Acidocellaceae</taxon>
        <taxon>Acidisoma</taxon>
    </lineage>
</organism>
<evidence type="ECO:0000256" key="4">
    <source>
        <dbReference type="ARBA" id="ARBA00023008"/>
    </source>
</evidence>
<sequence>MNIRILAAAFVATIGFSTGAFAHAYPQTESPSKGSTVTTAPTALWIEFDDELEPKFTGVTVTDSMGMRMDDGKAAVSPTDAHHLSIGLKPLAPGQYTVTWHATDTDTHKTHGTYTFTVGQ</sequence>
<keyword evidence="3 5" id="KW-0732">Signal</keyword>
<dbReference type="GO" id="GO:0005507">
    <property type="term" value="F:copper ion binding"/>
    <property type="evidence" value="ECO:0007669"/>
    <property type="project" value="InterPro"/>
</dbReference>
<proteinExistence type="predicted"/>
<keyword evidence="2" id="KW-0479">Metal-binding</keyword>
<dbReference type="Pfam" id="PF04234">
    <property type="entry name" value="CopC"/>
    <property type="match status" value="1"/>
</dbReference>
<dbReference type="Gene3D" id="2.60.40.1220">
    <property type="match status" value="1"/>
</dbReference>
<dbReference type="PANTHER" id="PTHR34820">
    <property type="entry name" value="INNER MEMBRANE PROTEIN YEBZ"/>
    <property type="match status" value="1"/>
</dbReference>
<feature type="chain" id="PRO_5037167376" evidence="5">
    <location>
        <begin position="23"/>
        <end position="120"/>
    </location>
</feature>
<dbReference type="InterPro" id="IPR032694">
    <property type="entry name" value="CopC/D"/>
</dbReference>
<evidence type="ECO:0000256" key="2">
    <source>
        <dbReference type="ARBA" id="ARBA00022723"/>
    </source>
</evidence>
<evidence type="ECO:0000256" key="3">
    <source>
        <dbReference type="ARBA" id="ARBA00022729"/>
    </source>
</evidence>
<name>A0A963Z862_9PROT</name>
<dbReference type="GO" id="GO:0005886">
    <property type="term" value="C:plasma membrane"/>
    <property type="evidence" value="ECO:0007669"/>
    <property type="project" value="TreeGrafter"/>
</dbReference>
<dbReference type="GO" id="GO:0006825">
    <property type="term" value="P:copper ion transport"/>
    <property type="evidence" value="ECO:0007669"/>
    <property type="project" value="InterPro"/>
</dbReference>
<feature type="signal peptide" evidence="5">
    <location>
        <begin position="1"/>
        <end position="22"/>
    </location>
</feature>
<evidence type="ECO:0000256" key="5">
    <source>
        <dbReference type="SAM" id="SignalP"/>
    </source>
</evidence>
<dbReference type="RefSeq" id="WP_227310578.1">
    <property type="nucleotide sequence ID" value="NZ_JAESVA010000017.1"/>
</dbReference>
<keyword evidence="8" id="KW-1185">Reference proteome</keyword>
<comment type="subcellular location">
    <subcellularLocation>
        <location evidence="1">Cell envelope</location>
    </subcellularLocation>
</comment>
<reference evidence="7 8" key="1">
    <citation type="journal article" date="2021" name="Microorganisms">
        <title>Acidisoma silvae sp. nov. and Acidisomacellulosilytica sp. nov., Two Acidophilic Bacteria Isolated from Decaying Wood, Hydrolyzing Cellulose and Producing Poly-3-hydroxybutyrate.</title>
        <authorList>
            <person name="Mieszkin S."/>
            <person name="Pouder E."/>
            <person name="Uroz S."/>
            <person name="Simon-Colin C."/>
            <person name="Alain K."/>
        </authorList>
    </citation>
    <scope>NUCLEOTIDE SEQUENCE [LARGE SCALE GENOMIC DNA]</scope>
    <source>
        <strain evidence="7 8">HW T5.17</strain>
    </source>
</reference>
<gene>
    <name evidence="7" type="ORF">ACELLULO517_26550</name>
</gene>
<dbReference type="GO" id="GO:0046688">
    <property type="term" value="P:response to copper ion"/>
    <property type="evidence" value="ECO:0007669"/>
    <property type="project" value="InterPro"/>
</dbReference>
<evidence type="ECO:0000313" key="8">
    <source>
        <dbReference type="Proteomes" id="UP000721844"/>
    </source>
</evidence>
<dbReference type="PANTHER" id="PTHR34820:SF4">
    <property type="entry name" value="INNER MEMBRANE PROTEIN YEBZ"/>
    <property type="match status" value="1"/>
</dbReference>
<dbReference type="GO" id="GO:0030313">
    <property type="term" value="C:cell envelope"/>
    <property type="evidence" value="ECO:0007669"/>
    <property type="project" value="UniProtKB-SubCell"/>
</dbReference>
<dbReference type="AlphaFoldDB" id="A0A963Z862"/>
<dbReference type="InterPro" id="IPR014755">
    <property type="entry name" value="Cu-Rt/internalin_Ig-like"/>
</dbReference>
<protein>
    <submittedName>
        <fullName evidence="7">Copper resistance protein CopC</fullName>
    </submittedName>
</protein>
<dbReference type="SUPFAM" id="SSF81296">
    <property type="entry name" value="E set domains"/>
    <property type="match status" value="1"/>
</dbReference>
<keyword evidence="4" id="KW-0186">Copper</keyword>
<dbReference type="Proteomes" id="UP000721844">
    <property type="component" value="Unassembled WGS sequence"/>
</dbReference>
<accession>A0A963Z862</accession>
<dbReference type="InterPro" id="IPR007348">
    <property type="entry name" value="CopC_dom"/>
</dbReference>
<dbReference type="GO" id="GO:0042597">
    <property type="term" value="C:periplasmic space"/>
    <property type="evidence" value="ECO:0007669"/>
    <property type="project" value="InterPro"/>
</dbReference>
<comment type="caution">
    <text evidence="7">The sequence shown here is derived from an EMBL/GenBank/DDBJ whole genome shotgun (WGS) entry which is preliminary data.</text>
</comment>
<dbReference type="EMBL" id="JAESVA010000017">
    <property type="protein sequence ID" value="MCB8883835.1"/>
    <property type="molecule type" value="Genomic_DNA"/>
</dbReference>
<evidence type="ECO:0000313" key="7">
    <source>
        <dbReference type="EMBL" id="MCB8883835.1"/>
    </source>
</evidence>
<evidence type="ECO:0000259" key="6">
    <source>
        <dbReference type="Pfam" id="PF04234"/>
    </source>
</evidence>
<dbReference type="InterPro" id="IPR014756">
    <property type="entry name" value="Ig_E-set"/>
</dbReference>